<proteinExistence type="predicted"/>
<gene>
    <name evidence="1" type="ORF">CO2235_U1020015</name>
</gene>
<reference evidence="2" key="1">
    <citation type="submission" date="2018-01" db="EMBL/GenBank/DDBJ databases">
        <authorList>
            <person name="Gaut B.S."/>
            <person name="Morton B.R."/>
            <person name="Clegg M.T."/>
            <person name="Duvall M.R."/>
        </authorList>
    </citation>
    <scope>NUCLEOTIDE SEQUENCE [LARGE SCALE GENOMIC DNA]</scope>
</reference>
<dbReference type="EMBL" id="OGUS01000005">
    <property type="protein sequence ID" value="SPC05476.1"/>
    <property type="molecule type" value="Genomic_DNA"/>
</dbReference>
<evidence type="ECO:0000313" key="2">
    <source>
        <dbReference type="Proteomes" id="UP000256862"/>
    </source>
</evidence>
<accession>A0A375FLD0</accession>
<sequence length="138" mass="14378">MRGPACGAGAAGKAGAVGCCAGRPWSLFSGKQVKSIPPGCRHRMPDEQIRRQAHGVAQGLSRDAPACKSPFRLLSAARALRQSAAAAHLASDLGPVRGFARSVSGSVEPWPIAAAGSKRWPQCGSLLTQRIMHSGRRV</sequence>
<dbReference type="Proteomes" id="UP000256862">
    <property type="component" value="Unassembled WGS sequence"/>
</dbReference>
<name>A0A375FLD0_9BURK</name>
<organism evidence="1 2">
    <name type="scientific">Cupriavidus oxalaticus</name>
    <dbReference type="NCBI Taxonomy" id="96344"/>
    <lineage>
        <taxon>Bacteria</taxon>
        <taxon>Pseudomonadati</taxon>
        <taxon>Pseudomonadota</taxon>
        <taxon>Betaproteobacteria</taxon>
        <taxon>Burkholderiales</taxon>
        <taxon>Burkholderiaceae</taxon>
        <taxon>Cupriavidus</taxon>
    </lineage>
</organism>
<protein>
    <submittedName>
        <fullName evidence="1">Uncharacterized protein</fullName>
    </submittedName>
</protein>
<dbReference type="AlphaFoldDB" id="A0A375FLD0"/>
<evidence type="ECO:0000313" key="1">
    <source>
        <dbReference type="EMBL" id="SPC05476.1"/>
    </source>
</evidence>
<comment type="caution">
    <text evidence="1">The sequence shown here is derived from an EMBL/GenBank/DDBJ whole genome shotgun (WGS) entry which is preliminary data.</text>
</comment>